<evidence type="ECO:0000259" key="4">
    <source>
        <dbReference type="PROSITE" id="PS50097"/>
    </source>
</evidence>
<feature type="repeat" description="RCC1" evidence="3">
    <location>
        <begin position="210"/>
        <end position="273"/>
    </location>
</feature>
<dbReference type="SUPFAM" id="SSF50985">
    <property type="entry name" value="RCC1/BLIP-II"/>
    <property type="match status" value="1"/>
</dbReference>
<dbReference type="InterPro" id="IPR011333">
    <property type="entry name" value="SKP1/BTB/POZ_sf"/>
</dbReference>
<dbReference type="InterPro" id="IPR000210">
    <property type="entry name" value="BTB/POZ_dom"/>
</dbReference>
<feature type="repeat" description="RCC1" evidence="3">
    <location>
        <begin position="338"/>
        <end position="404"/>
    </location>
</feature>
<dbReference type="Gene3D" id="1.25.40.420">
    <property type="match status" value="1"/>
</dbReference>
<evidence type="ECO:0000256" key="2">
    <source>
        <dbReference type="ARBA" id="ARBA00022737"/>
    </source>
</evidence>
<dbReference type="Pfam" id="PF00651">
    <property type="entry name" value="BTB"/>
    <property type="match status" value="1"/>
</dbReference>
<evidence type="ECO:0000256" key="1">
    <source>
        <dbReference type="ARBA" id="ARBA00004906"/>
    </source>
</evidence>
<dbReference type="InterPro" id="IPR009091">
    <property type="entry name" value="RCC1/BLIP-II"/>
</dbReference>
<feature type="repeat" description="RCC1" evidence="3">
    <location>
        <begin position="274"/>
        <end position="337"/>
    </location>
</feature>
<dbReference type="AlphaFoldDB" id="A0AAE0L7Q5"/>
<proteinExistence type="predicted"/>
<dbReference type="PRINTS" id="PR00633">
    <property type="entry name" value="RCCNDNSATION"/>
</dbReference>
<dbReference type="EMBL" id="LGRX02007507">
    <property type="protein sequence ID" value="KAK3274864.1"/>
    <property type="molecule type" value="Genomic_DNA"/>
</dbReference>
<dbReference type="Pfam" id="PF25390">
    <property type="entry name" value="WD40_RLD"/>
    <property type="match status" value="1"/>
</dbReference>
<reference evidence="5 6" key="1">
    <citation type="journal article" date="2015" name="Genome Biol. Evol.">
        <title>Comparative Genomics of a Bacterivorous Green Alga Reveals Evolutionary Causalities and Consequences of Phago-Mixotrophic Mode of Nutrition.</title>
        <authorList>
            <person name="Burns J.A."/>
            <person name="Paasch A."/>
            <person name="Narechania A."/>
            <person name="Kim E."/>
        </authorList>
    </citation>
    <scope>NUCLEOTIDE SEQUENCE [LARGE SCALE GENOMIC DNA]</scope>
    <source>
        <strain evidence="5 6">PLY_AMNH</strain>
    </source>
</reference>
<evidence type="ECO:0000313" key="5">
    <source>
        <dbReference type="EMBL" id="KAK3274864.1"/>
    </source>
</evidence>
<dbReference type="SUPFAM" id="SSF54695">
    <property type="entry name" value="POZ domain"/>
    <property type="match status" value="1"/>
</dbReference>
<comment type="pathway">
    <text evidence="1">Protein modification; protein ubiquitination.</text>
</comment>
<dbReference type="InterPro" id="IPR051625">
    <property type="entry name" value="Signaling_Regulatory_Domain"/>
</dbReference>
<sequence length="626" mass="66756">MRSLGWCSAGIYVTYVATYAFAKPFSEVWASSVLCALYLWEPRALSACTPGRYVDIPHLAFEKDALQIECGEYHSLAVTRGGEVWAWGGATCGRLGIADVSGLPHEGEDDSEVYQPVPTVVAGLQGHEVVQVACGEDHSLAVTRGGEVWAWGSATCGRLGIADVSGLPREGEDDSEVYQPVPTVVAGLQGHEVVQVAVGAYHSLAVTRGGEVWAWGSATCGRLGIADVSGLPHEGEDDSAVYQPVPTVVAGLQGHEVVQVACGKFHSLAVTRGGEVWAWGGAAFGRLGIADVSGLPHEGEDDSEVYQPVPTVVAGLQGHEVVQVAVGACHSLAVTRGGEVWAWGSARHGALGIADFSWLPKVLEEGDLTPYNLTPTAVPGMPSVEYHTIAVSASRNHSAALLMPRYTAQVDTSSADASVDNTLLQMLHDPTFADVEFVVTTPATGKVPTAATVLAHKAVLCTRSEYFRRQFTGGLCEAAPGHGERTRVDVTDIAPATFRSVLHWIYAGKLPPELGDCNGEASLPAMLQAADKLQLQLLKMEVQERLVVNLTPKNAGSMWQLARQYMAAALEASAFAYMVQHIEKVQGFDDFHTVCESEPQLAKKLLSAMISPEKRSTCRKRGREQP</sequence>
<evidence type="ECO:0000256" key="3">
    <source>
        <dbReference type="PROSITE-ProRule" id="PRU00235"/>
    </source>
</evidence>
<dbReference type="PROSITE" id="PS50097">
    <property type="entry name" value="BTB"/>
    <property type="match status" value="1"/>
</dbReference>
<dbReference type="PANTHER" id="PTHR22872">
    <property type="entry name" value="BTK-BINDING PROTEIN-RELATED"/>
    <property type="match status" value="1"/>
</dbReference>
<dbReference type="Proteomes" id="UP001190700">
    <property type="component" value="Unassembled WGS sequence"/>
</dbReference>
<accession>A0AAE0L7Q5</accession>
<dbReference type="Gene3D" id="3.30.710.10">
    <property type="entry name" value="Potassium Channel Kv1.1, Chain A"/>
    <property type="match status" value="1"/>
</dbReference>
<dbReference type="InterPro" id="IPR058923">
    <property type="entry name" value="RCC1-like_dom"/>
</dbReference>
<dbReference type="Gene3D" id="2.130.10.30">
    <property type="entry name" value="Regulator of chromosome condensation 1/beta-lactamase-inhibitor protein II"/>
    <property type="match status" value="2"/>
</dbReference>
<dbReference type="PROSITE" id="PS00626">
    <property type="entry name" value="RCC1_2"/>
    <property type="match status" value="2"/>
</dbReference>
<evidence type="ECO:0000313" key="6">
    <source>
        <dbReference type="Proteomes" id="UP001190700"/>
    </source>
</evidence>
<organism evidence="5 6">
    <name type="scientific">Cymbomonas tetramitiformis</name>
    <dbReference type="NCBI Taxonomy" id="36881"/>
    <lineage>
        <taxon>Eukaryota</taxon>
        <taxon>Viridiplantae</taxon>
        <taxon>Chlorophyta</taxon>
        <taxon>Pyramimonadophyceae</taxon>
        <taxon>Pyramimonadales</taxon>
        <taxon>Pyramimonadaceae</taxon>
        <taxon>Cymbomonas</taxon>
    </lineage>
</organism>
<protein>
    <recommendedName>
        <fullName evidence="4">BTB domain-containing protein</fullName>
    </recommendedName>
</protein>
<feature type="repeat" description="RCC1" evidence="3">
    <location>
        <begin position="82"/>
        <end position="145"/>
    </location>
</feature>
<keyword evidence="2" id="KW-0677">Repeat</keyword>
<gene>
    <name evidence="5" type="ORF">CYMTET_16975</name>
</gene>
<feature type="domain" description="BTB" evidence="4">
    <location>
        <begin position="433"/>
        <end position="514"/>
    </location>
</feature>
<dbReference type="InterPro" id="IPR000408">
    <property type="entry name" value="Reg_chr_condens"/>
</dbReference>
<name>A0AAE0L7Q5_9CHLO</name>
<dbReference type="CDD" id="cd18186">
    <property type="entry name" value="BTB_POZ_ZBTB_KLHL-like"/>
    <property type="match status" value="1"/>
</dbReference>
<comment type="caution">
    <text evidence="5">The sequence shown here is derived from an EMBL/GenBank/DDBJ whole genome shotgun (WGS) entry which is preliminary data.</text>
</comment>
<dbReference type="PROSITE" id="PS50012">
    <property type="entry name" value="RCC1_3"/>
    <property type="match status" value="5"/>
</dbReference>
<feature type="repeat" description="RCC1" evidence="3">
    <location>
        <begin position="146"/>
        <end position="209"/>
    </location>
</feature>
<keyword evidence="6" id="KW-1185">Reference proteome</keyword>
<dbReference type="SMART" id="SM00225">
    <property type="entry name" value="BTB"/>
    <property type="match status" value="1"/>
</dbReference>